<evidence type="ECO:0000313" key="3">
    <source>
        <dbReference type="Proteomes" id="UP001198571"/>
    </source>
</evidence>
<dbReference type="Pfam" id="PF03837">
    <property type="entry name" value="RecT"/>
    <property type="match status" value="1"/>
</dbReference>
<sequence length="390" mass="42865">MSAPALKLQATPLRQVDSVKGLLMNQQARDQLAAVAARHMNPERMMRVVANAIRTTPKLGQCEPMSFLGALMQCASLGLEPNTILGHAYMIPFENRKKGVTEVQVVVGYKGLIDLARRSGHISSLSANIHYSDDELWEYEEGTEARLRHRPGMLKGEKLHAYAIAKFTDGGHAYVVLPWAHIISIRDASQGWQTAKRFGKTADSPWGKHEDEMAKKTAIRALAKYLPLSVEFMDAMQVDDARADYRAFAMDPTQGVTVEEDGETIEGEAEPEAVQQQLSDERATQRPVEQARAKAPAQQRKRTDETPYTEMADRPAAERAADPEPVADDASPFQSIVDRIAGDLLDGAKPEELLAGFAPEIAAMKAQAPGIYENLKNEIAGYAPDLIGTF</sequence>
<evidence type="ECO:0000313" key="2">
    <source>
        <dbReference type="EMBL" id="MCB5411818.1"/>
    </source>
</evidence>
<protein>
    <submittedName>
        <fullName evidence="2">Recombinase RecT</fullName>
    </submittedName>
</protein>
<dbReference type="InterPro" id="IPR018330">
    <property type="entry name" value="RecT_fam"/>
</dbReference>
<organism evidence="2 3">
    <name type="scientific">Pseudogemmobacter faecipullorum</name>
    <dbReference type="NCBI Taxonomy" id="2755041"/>
    <lineage>
        <taxon>Bacteria</taxon>
        <taxon>Pseudomonadati</taxon>
        <taxon>Pseudomonadota</taxon>
        <taxon>Alphaproteobacteria</taxon>
        <taxon>Rhodobacterales</taxon>
        <taxon>Paracoccaceae</taxon>
        <taxon>Pseudogemmobacter</taxon>
    </lineage>
</organism>
<feature type="compositionally biased region" description="Acidic residues" evidence="1">
    <location>
        <begin position="258"/>
        <end position="271"/>
    </location>
</feature>
<name>A0ABS8CR26_9RHOB</name>
<feature type="compositionally biased region" description="Basic and acidic residues" evidence="1">
    <location>
        <begin position="279"/>
        <end position="292"/>
    </location>
</feature>
<dbReference type="RefSeq" id="WP_226937269.1">
    <property type="nucleotide sequence ID" value="NZ_JACDXX010000020.1"/>
</dbReference>
<feature type="compositionally biased region" description="Basic and acidic residues" evidence="1">
    <location>
        <begin position="301"/>
        <end position="322"/>
    </location>
</feature>
<reference evidence="2 3" key="1">
    <citation type="submission" date="2020-07" db="EMBL/GenBank/DDBJ databases">
        <title>Pseudogemmobacter sp. nov., isolated from poultry manure in Taiwan.</title>
        <authorList>
            <person name="Lin S.-Y."/>
            <person name="Tang Y.-S."/>
            <person name="Young C.-C."/>
        </authorList>
    </citation>
    <scope>NUCLEOTIDE SEQUENCE [LARGE SCALE GENOMIC DNA]</scope>
    <source>
        <strain evidence="2 3">CC-YST710</strain>
    </source>
</reference>
<evidence type="ECO:0000256" key="1">
    <source>
        <dbReference type="SAM" id="MobiDB-lite"/>
    </source>
</evidence>
<proteinExistence type="predicted"/>
<dbReference type="NCBIfam" id="TIGR00616">
    <property type="entry name" value="rect"/>
    <property type="match status" value="1"/>
</dbReference>
<comment type="caution">
    <text evidence="2">The sequence shown here is derived from an EMBL/GenBank/DDBJ whole genome shotgun (WGS) entry which is preliminary data.</text>
</comment>
<gene>
    <name evidence="2" type="ORF">H0485_17630</name>
</gene>
<keyword evidence="3" id="KW-1185">Reference proteome</keyword>
<dbReference type="EMBL" id="JACDXX010000020">
    <property type="protein sequence ID" value="MCB5411818.1"/>
    <property type="molecule type" value="Genomic_DNA"/>
</dbReference>
<dbReference type="InterPro" id="IPR004590">
    <property type="entry name" value="ssDNA_annealing_RecT"/>
</dbReference>
<dbReference type="Proteomes" id="UP001198571">
    <property type="component" value="Unassembled WGS sequence"/>
</dbReference>
<feature type="region of interest" description="Disordered" evidence="1">
    <location>
        <begin position="253"/>
        <end position="332"/>
    </location>
</feature>
<accession>A0ABS8CR26</accession>